<proteinExistence type="predicted"/>
<reference evidence="3" key="1">
    <citation type="journal article" date="2014" name="Int. J. Syst. Evol. Microbiol.">
        <title>Complete genome sequence of Corynebacterium casei LMG S-19264T (=DSM 44701T), isolated from a smear-ripened cheese.</title>
        <authorList>
            <consortium name="US DOE Joint Genome Institute (JGI-PGF)"/>
            <person name="Walter F."/>
            <person name="Albersmeier A."/>
            <person name="Kalinowski J."/>
            <person name="Ruckert C."/>
        </authorList>
    </citation>
    <scope>NUCLEOTIDE SEQUENCE</scope>
    <source>
        <strain evidence="3">JCM 3313</strain>
    </source>
</reference>
<evidence type="ECO:0008006" key="5">
    <source>
        <dbReference type="Google" id="ProtNLM"/>
    </source>
</evidence>
<accession>A0A918ED04</accession>
<keyword evidence="4" id="KW-1185">Reference proteome</keyword>
<dbReference type="PROSITE" id="PS51257">
    <property type="entry name" value="PROKAR_LIPOPROTEIN"/>
    <property type="match status" value="1"/>
</dbReference>
<feature type="chain" id="PRO_5039519124" description="DUF4352 domain-containing protein" evidence="2">
    <location>
        <begin position="21"/>
        <end position="182"/>
    </location>
</feature>
<evidence type="ECO:0000313" key="3">
    <source>
        <dbReference type="EMBL" id="GGP44143.1"/>
    </source>
</evidence>
<feature type="compositionally biased region" description="Low complexity" evidence="1">
    <location>
        <begin position="25"/>
        <end position="39"/>
    </location>
</feature>
<evidence type="ECO:0000256" key="2">
    <source>
        <dbReference type="SAM" id="SignalP"/>
    </source>
</evidence>
<reference evidence="3" key="2">
    <citation type="submission" date="2020-09" db="EMBL/GenBank/DDBJ databases">
        <authorList>
            <person name="Sun Q."/>
            <person name="Ohkuma M."/>
        </authorList>
    </citation>
    <scope>NUCLEOTIDE SEQUENCE</scope>
    <source>
        <strain evidence="3">JCM 3313</strain>
    </source>
</reference>
<dbReference type="AlphaFoldDB" id="A0A918ED04"/>
<feature type="signal peptide" evidence="2">
    <location>
        <begin position="1"/>
        <end position="20"/>
    </location>
</feature>
<organism evidence="3 4">
    <name type="scientific">Saccharothrix coeruleofusca</name>
    <dbReference type="NCBI Taxonomy" id="33919"/>
    <lineage>
        <taxon>Bacteria</taxon>
        <taxon>Bacillati</taxon>
        <taxon>Actinomycetota</taxon>
        <taxon>Actinomycetes</taxon>
        <taxon>Pseudonocardiales</taxon>
        <taxon>Pseudonocardiaceae</taxon>
        <taxon>Saccharothrix</taxon>
    </lineage>
</organism>
<gene>
    <name evidence="3" type="ORF">GCM10010185_14800</name>
</gene>
<dbReference type="Proteomes" id="UP000639606">
    <property type="component" value="Unassembled WGS sequence"/>
</dbReference>
<name>A0A918ED04_9PSEU</name>
<comment type="caution">
    <text evidence="3">The sequence shown here is derived from an EMBL/GenBank/DDBJ whole genome shotgun (WGS) entry which is preliminary data.</text>
</comment>
<protein>
    <recommendedName>
        <fullName evidence="5">DUF4352 domain-containing protein</fullName>
    </recommendedName>
</protein>
<evidence type="ECO:0000256" key="1">
    <source>
        <dbReference type="SAM" id="MobiDB-lite"/>
    </source>
</evidence>
<evidence type="ECO:0000313" key="4">
    <source>
        <dbReference type="Proteomes" id="UP000639606"/>
    </source>
</evidence>
<feature type="region of interest" description="Disordered" evidence="1">
    <location>
        <begin position="25"/>
        <end position="53"/>
    </location>
</feature>
<dbReference type="RefSeq" id="WP_189222304.1">
    <property type="nucleotide sequence ID" value="NZ_BMRG01000002.1"/>
</dbReference>
<keyword evidence="2" id="KW-0732">Signal</keyword>
<sequence length="182" mass="18445">MRFTRQAVGICLALALTGCADPTDASSAAPASAAQSPAAVQRADRAPSSAPIPTSFGAERVWANGISITVAQPKSLKPSDTSFPKAPRTAVFVVTLVNGTDTTYRTSQLSVRALVDGQPAAEVLDSVQGLNGAAAAITELPPGGDTALTLAYAVPENPVRVCLVVEPNIAGEDLGATFEGNA</sequence>
<dbReference type="EMBL" id="BMRG01000002">
    <property type="protein sequence ID" value="GGP44143.1"/>
    <property type="molecule type" value="Genomic_DNA"/>
</dbReference>